<dbReference type="AlphaFoldDB" id="A0A315Y2M7"/>
<name>A0A315Y2M7_RUMFL</name>
<dbReference type="EMBL" id="QGDI01000002">
    <property type="protein sequence ID" value="PWJ14681.1"/>
    <property type="molecule type" value="Genomic_DNA"/>
</dbReference>
<evidence type="ECO:0000313" key="1">
    <source>
        <dbReference type="EMBL" id="PWJ14681.1"/>
    </source>
</evidence>
<evidence type="ECO:0000313" key="2">
    <source>
        <dbReference type="Proteomes" id="UP000245720"/>
    </source>
</evidence>
<accession>A0A315Y2M7</accession>
<organism evidence="1 2">
    <name type="scientific">Ruminococcus flavefaciens</name>
    <dbReference type="NCBI Taxonomy" id="1265"/>
    <lineage>
        <taxon>Bacteria</taxon>
        <taxon>Bacillati</taxon>
        <taxon>Bacillota</taxon>
        <taxon>Clostridia</taxon>
        <taxon>Eubacteriales</taxon>
        <taxon>Oscillospiraceae</taxon>
        <taxon>Ruminococcus</taxon>
    </lineage>
</organism>
<dbReference type="RefSeq" id="WP_109725546.1">
    <property type="nucleotide sequence ID" value="NZ_QGDI01000002.1"/>
</dbReference>
<sequence length="68" mass="7655">MAKNGNQTNHTANTKKKKVNKDLVIRARVTAEERELFEKKAEERGFSTVSEMIRSLIADTDDSGNTTE</sequence>
<comment type="caution">
    <text evidence="1">The sequence shown here is derived from an EMBL/GenBank/DDBJ whole genome shotgun (WGS) entry which is preliminary data.</text>
</comment>
<dbReference type="Proteomes" id="UP000245720">
    <property type="component" value="Unassembled WGS sequence"/>
</dbReference>
<proteinExistence type="predicted"/>
<reference evidence="1 2" key="1">
    <citation type="submission" date="2018-05" db="EMBL/GenBank/DDBJ databases">
        <title>The Hungate 1000. A catalogue of reference genomes from the rumen microbiome.</title>
        <authorList>
            <person name="Kelly W."/>
        </authorList>
    </citation>
    <scope>NUCLEOTIDE SEQUENCE [LARGE SCALE GENOMIC DNA]</scope>
    <source>
        <strain evidence="1 2">SAb67</strain>
    </source>
</reference>
<protein>
    <recommendedName>
        <fullName evidence="3">Ribbon-helix-helix protein, copG family</fullName>
    </recommendedName>
</protein>
<evidence type="ECO:0008006" key="3">
    <source>
        <dbReference type="Google" id="ProtNLM"/>
    </source>
</evidence>
<gene>
    <name evidence="1" type="ORF">IE37_00666</name>
</gene>